<keyword evidence="3" id="KW-1185">Reference proteome</keyword>
<dbReference type="EMBL" id="JACHDB010000002">
    <property type="protein sequence ID" value="MBB5436046.1"/>
    <property type="molecule type" value="Genomic_DNA"/>
</dbReference>
<accession>A0A7W8VGX0</accession>
<dbReference type="AlphaFoldDB" id="A0A7W8VGX0"/>
<dbReference type="SUPFAM" id="SSF55021">
    <property type="entry name" value="ACT-like"/>
    <property type="match status" value="1"/>
</dbReference>
<dbReference type="PROSITE" id="PS51671">
    <property type="entry name" value="ACT"/>
    <property type="match status" value="1"/>
</dbReference>
<dbReference type="CDD" id="cd02116">
    <property type="entry name" value="ACT"/>
    <property type="match status" value="1"/>
</dbReference>
<feature type="domain" description="ACT" evidence="1">
    <location>
        <begin position="97"/>
        <end position="179"/>
    </location>
</feature>
<proteinExistence type="predicted"/>
<protein>
    <recommendedName>
        <fullName evidence="1">ACT domain-containing protein</fullName>
    </recommendedName>
</protein>
<organism evidence="2 3">
    <name type="scientific">Nocardiopsis composta</name>
    <dbReference type="NCBI Taxonomy" id="157465"/>
    <lineage>
        <taxon>Bacteria</taxon>
        <taxon>Bacillati</taxon>
        <taxon>Actinomycetota</taxon>
        <taxon>Actinomycetes</taxon>
        <taxon>Streptosporangiales</taxon>
        <taxon>Nocardiopsidaceae</taxon>
        <taxon>Nocardiopsis</taxon>
    </lineage>
</organism>
<dbReference type="InterPro" id="IPR045865">
    <property type="entry name" value="ACT-like_dom_sf"/>
</dbReference>
<reference evidence="2 3" key="1">
    <citation type="submission" date="2020-08" db="EMBL/GenBank/DDBJ databases">
        <title>Sequencing the genomes of 1000 actinobacteria strains.</title>
        <authorList>
            <person name="Klenk H.-P."/>
        </authorList>
    </citation>
    <scope>NUCLEOTIDE SEQUENCE [LARGE SCALE GENOMIC DNA]</scope>
    <source>
        <strain evidence="2 3">DSM 44551</strain>
    </source>
</reference>
<sequence length="273" mass="27926">MGADTVSPETTIGTAERHGFLGREALEIGALLLAGGAAHLLVIALGHSEGGGALLIGLGAAMVLISSAHRWRRHHGGARPPARVRRARDAGGERLWRLRVAVEDLPGGLAALTARLAELGVDIRLVQVHPGAGRAVDDFYLTAPARVGPDRLRGAVLRAGGRDPVVEPAEVRELSDTTSRALSLAATAAAGGVEPADALAALVGADGAVHRPAPPEGEPAEGLAGTAMTLAAPEGGTLTLYREQVPFTPVEFARCRAFVQAIAVLGAPARTLS</sequence>
<dbReference type="InterPro" id="IPR002912">
    <property type="entry name" value="ACT_dom"/>
</dbReference>
<evidence type="ECO:0000259" key="1">
    <source>
        <dbReference type="PROSITE" id="PS51671"/>
    </source>
</evidence>
<dbReference type="RefSeq" id="WP_184399298.1">
    <property type="nucleotide sequence ID" value="NZ_BAAAJD010000005.1"/>
</dbReference>
<evidence type="ECO:0000313" key="3">
    <source>
        <dbReference type="Proteomes" id="UP000572635"/>
    </source>
</evidence>
<dbReference type="Proteomes" id="UP000572635">
    <property type="component" value="Unassembled WGS sequence"/>
</dbReference>
<evidence type="ECO:0000313" key="2">
    <source>
        <dbReference type="EMBL" id="MBB5436046.1"/>
    </source>
</evidence>
<comment type="caution">
    <text evidence="2">The sequence shown here is derived from an EMBL/GenBank/DDBJ whole genome shotgun (WGS) entry which is preliminary data.</text>
</comment>
<name>A0A7W8VGX0_9ACTN</name>
<gene>
    <name evidence="2" type="ORF">HDA36_006194</name>
</gene>